<dbReference type="Proteomes" id="UP000566813">
    <property type="component" value="Unassembled WGS sequence"/>
</dbReference>
<gene>
    <name evidence="2" type="ORF">H7F51_17675</name>
</gene>
<comment type="caution">
    <text evidence="2">The sequence shown here is derived from an EMBL/GenBank/DDBJ whole genome shotgun (WGS) entry which is preliminary data.</text>
</comment>
<dbReference type="GO" id="GO:0016788">
    <property type="term" value="F:hydrolase activity, acting on ester bonds"/>
    <property type="evidence" value="ECO:0007669"/>
    <property type="project" value="UniProtKB-ARBA"/>
</dbReference>
<evidence type="ECO:0000259" key="1">
    <source>
        <dbReference type="Pfam" id="PF13472"/>
    </source>
</evidence>
<dbReference type="SUPFAM" id="SSF52266">
    <property type="entry name" value="SGNH hydrolase"/>
    <property type="match status" value="1"/>
</dbReference>
<dbReference type="Pfam" id="PF13472">
    <property type="entry name" value="Lipase_GDSL_2"/>
    <property type="match status" value="1"/>
</dbReference>
<reference evidence="2 3" key="1">
    <citation type="submission" date="2020-08" db="EMBL/GenBank/DDBJ databases">
        <title>The genome sequence of type strain Novosphingobium flavum NBRC 111647.</title>
        <authorList>
            <person name="Liu Y."/>
        </authorList>
    </citation>
    <scope>NUCLEOTIDE SEQUENCE [LARGE SCALE GENOMIC DNA]</scope>
    <source>
        <strain evidence="2 3">NBRC 111647</strain>
    </source>
</reference>
<sequence length="201" mass="22166">MKKLTIFLAAIASFELVLLSPLAKDKHLRFQYTQTLARWLAKAHHPNAVFLGDSLTAGGLNFNDWRDVNLGSNGLQTYQIAAGLKIADKFQPVRISVLAGMNDAIRGPLDEAQLHSSWRAICADPRVVVTLPPPTGVDEFNQRLDMVRDIIRAECTARPLIVIEGLADASGRLRPGISDDGVHPGEDFYSRWRDQLARAGI</sequence>
<evidence type="ECO:0000313" key="2">
    <source>
        <dbReference type="EMBL" id="MBC2667352.1"/>
    </source>
</evidence>
<dbReference type="InterPro" id="IPR036514">
    <property type="entry name" value="SGNH_hydro_sf"/>
</dbReference>
<name>A0A7X1FVW1_9SPHN</name>
<organism evidence="2 3">
    <name type="scientific">Novosphingobium flavum</name>
    <dbReference type="NCBI Taxonomy" id="1778672"/>
    <lineage>
        <taxon>Bacteria</taxon>
        <taxon>Pseudomonadati</taxon>
        <taxon>Pseudomonadota</taxon>
        <taxon>Alphaproteobacteria</taxon>
        <taxon>Sphingomonadales</taxon>
        <taxon>Sphingomonadaceae</taxon>
        <taxon>Novosphingobium</taxon>
    </lineage>
</organism>
<keyword evidence="3" id="KW-1185">Reference proteome</keyword>
<dbReference type="Gene3D" id="3.40.50.1110">
    <property type="entry name" value="SGNH hydrolase"/>
    <property type="match status" value="1"/>
</dbReference>
<dbReference type="RefSeq" id="WP_185665650.1">
    <property type="nucleotide sequence ID" value="NZ_JACLAW010000018.1"/>
</dbReference>
<accession>A0A7X1FVW1</accession>
<feature type="domain" description="SGNH hydrolase-type esterase" evidence="1">
    <location>
        <begin position="50"/>
        <end position="189"/>
    </location>
</feature>
<dbReference type="EMBL" id="JACLAW010000018">
    <property type="protein sequence ID" value="MBC2667352.1"/>
    <property type="molecule type" value="Genomic_DNA"/>
</dbReference>
<dbReference type="AlphaFoldDB" id="A0A7X1FVW1"/>
<dbReference type="InterPro" id="IPR013830">
    <property type="entry name" value="SGNH_hydro"/>
</dbReference>
<evidence type="ECO:0000313" key="3">
    <source>
        <dbReference type="Proteomes" id="UP000566813"/>
    </source>
</evidence>
<proteinExistence type="predicted"/>
<protein>
    <recommendedName>
        <fullName evidence="1">SGNH hydrolase-type esterase domain-containing protein</fullName>
    </recommendedName>
</protein>